<dbReference type="Pfam" id="PF13560">
    <property type="entry name" value="HTH_31"/>
    <property type="match status" value="1"/>
</dbReference>
<dbReference type="PROSITE" id="PS50943">
    <property type="entry name" value="HTH_CROC1"/>
    <property type="match status" value="1"/>
</dbReference>
<protein>
    <submittedName>
        <fullName evidence="2">XRE family transcriptional regulator</fullName>
    </submittedName>
</protein>
<dbReference type="SUPFAM" id="SSF47413">
    <property type="entry name" value="lambda repressor-like DNA-binding domains"/>
    <property type="match status" value="1"/>
</dbReference>
<name>A0A2G7T9H1_9FLAO</name>
<accession>A0A2G7T9H1</accession>
<dbReference type="EMBL" id="PEKC01000016">
    <property type="protein sequence ID" value="PII36544.1"/>
    <property type="molecule type" value="Genomic_DNA"/>
</dbReference>
<dbReference type="InterPro" id="IPR010982">
    <property type="entry name" value="Lambda_DNA-bd_dom_sf"/>
</dbReference>
<proteinExistence type="predicted"/>
<dbReference type="CDD" id="cd00093">
    <property type="entry name" value="HTH_XRE"/>
    <property type="match status" value="1"/>
</dbReference>
<reference evidence="2" key="1">
    <citation type="submission" date="2017-10" db="EMBL/GenBank/DDBJ databases">
        <title>Chryseobacterium sp. B5 is a hydrocarbonoclastic and plant growth promoting bacterium.</title>
        <authorList>
            <person name="Thijs S."/>
            <person name="Gkorezis P."/>
            <person name="Van Hamme J."/>
        </authorList>
    </citation>
    <scope>NUCLEOTIDE SEQUENCE</scope>
    <source>
        <strain evidence="2">B5</strain>
    </source>
</reference>
<comment type="caution">
    <text evidence="2">The sequence shown here is derived from an EMBL/GenBank/DDBJ whole genome shotgun (WGS) entry which is preliminary data.</text>
</comment>
<sequence>MQPRKNIPTRADFGHALRQLRALRGLTQEDMLMATSRRHMSRVEQGHQIPSVRVIEALAESLQIHPLTLIAAAYCVDLDEASIKLILDTVALDLQCMVRDHMGSESASEFS</sequence>
<evidence type="ECO:0000313" key="2">
    <source>
        <dbReference type="EMBL" id="PII36544.1"/>
    </source>
</evidence>
<dbReference type="AlphaFoldDB" id="A0A2G7T9H1"/>
<dbReference type="Gene3D" id="1.10.260.40">
    <property type="entry name" value="lambda repressor-like DNA-binding domains"/>
    <property type="match status" value="1"/>
</dbReference>
<feature type="domain" description="HTH cro/C1-type" evidence="1">
    <location>
        <begin position="17"/>
        <end position="69"/>
    </location>
</feature>
<organism evidence="2">
    <name type="scientific">Chryseobacterium sp. B5</name>
    <dbReference type="NCBI Taxonomy" id="2050562"/>
    <lineage>
        <taxon>Bacteria</taxon>
        <taxon>Pseudomonadati</taxon>
        <taxon>Bacteroidota</taxon>
        <taxon>Flavobacteriia</taxon>
        <taxon>Flavobacteriales</taxon>
        <taxon>Weeksellaceae</taxon>
        <taxon>Chryseobacterium group</taxon>
        <taxon>Chryseobacterium</taxon>
    </lineage>
</organism>
<dbReference type="InterPro" id="IPR001387">
    <property type="entry name" value="Cro/C1-type_HTH"/>
</dbReference>
<evidence type="ECO:0000259" key="1">
    <source>
        <dbReference type="PROSITE" id="PS50943"/>
    </source>
</evidence>
<dbReference type="GO" id="GO:0003677">
    <property type="term" value="F:DNA binding"/>
    <property type="evidence" value="ECO:0007669"/>
    <property type="project" value="InterPro"/>
</dbReference>
<gene>
    <name evidence="2" type="ORF">CTI11_06810</name>
</gene>
<dbReference type="SMART" id="SM00530">
    <property type="entry name" value="HTH_XRE"/>
    <property type="match status" value="1"/>
</dbReference>